<dbReference type="Proteomes" id="UP000325645">
    <property type="component" value="Unassembled WGS sequence"/>
</dbReference>
<organism evidence="1 2">
    <name type="scientific">Pseudomonas fluorescens</name>
    <dbReference type="NCBI Taxonomy" id="294"/>
    <lineage>
        <taxon>Bacteria</taxon>
        <taxon>Pseudomonadati</taxon>
        <taxon>Pseudomonadota</taxon>
        <taxon>Gammaproteobacteria</taxon>
        <taxon>Pseudomonadales</taxon>
        <taxon>Pseudomonadaceae</taxon>
        <taxon>Pseudomonas</taxon>
    </lineage>
</organism>
<dbReference type="NCBIfam" id="TIGR02608">
    <property type="entry name" value="delta_60_rpt"/>
    <property type="match status" value="5"/>
</dbReference>
<dbReference type="SUPFAM" id="SSF101898">
    <property type="entry name" value="NHL repeat"/>
    <property type="match status" value="1"/>
</dbReference>
<gene>
    <name evidence="1" type="ORF">PS943_03690</name>
</gene>
<evidence type="ECO:0008006" key="3">
    <source>
        <dbReference type="Google" id="ProtNLM"/>
    </source>
</evidence>
<dbReference type="InterPro" id="IPR013431">
    <property type="entry name" value="Delta_60_rpt"/>
</dbReference>
<dbReference type="Pfam" id="PF17164">
    <property type="entry name" value="DUF5122"/>
    <property type="match status" value="3"/>
</dbReference>
<reference evidence="1 2" key="1">
    <citation type="submission" date="2019-09" db="EMBL/GenBank/DDBJ databases">
        <authorList>
            <person name="Chandra G."/>
            <person name="Truman W A."/>
        </authorList>
    </citation>
    <scope>NUCLEOTIDE SEQUENCE [LARGE SCALE GENOMIC DNA]</scope>
    <source>
        <strain evidence="1">PS943</strain>
    </source>
</reference>
<sequence>MTKLDKTLAPRKPGDLDLTFGQNGTVDVPVRAEIRALIEDDGGLVYVQWVSGECWLSRAFSDGTADPDFGDGSVAKWRIDSTQSSRPVQLIRQPDGKILLIGATQNTPERERTAITRFNPSGSPDLVFGTKILPFPLDPTEVPLFTRGHAGCLQNDGKVLLASGYQVGNGDSKIFEAGRLNRLNSDGSPDRGFGLLGHIEVRISGQNTVIRSIAVLSDNRIIVFGHISRGVYARLSLACYLPSGQLDQSFGKNGYWEGDEGSLLGDMTIHADKIVCTGLGEGPNSQTMVVYRLLANGEPDPIFNDGAPLWIDIPDLTDVPSGIEVQADQKILIGGAANRGPTPYMFWLRINDNGQLDPDFGNEGMVIYAEGLVRDLVVQCSRNRMIVAGDRVTPAGFKQLIGVHI</sequence>
<dbReference type="EMBL" id="CABVJH010000006">
    <property type="protein sequence ID" value="VVQ34081.1"/>
    <property type="molecule type" value="Genomic_DNA"/>
</dbReference>
<accession>A0A5E7WH14</accession>
<evidence type="ECO:0000313" key="1">
    <source>
        <dbReference type="EMBL" id="VVQ34081.1"/>
    </source>
</evidence>
<dbReference type="AlphaFoldDB" id="A0A5E7WH14"/>
<proteinExistence type="predicted"/>
<dbReference type="Gene3D" id="2.80.10.50">
    <property type="match status" value="3"/>
</dbReference>
<dbReference type="RefSeq" id="WP_150657550.1">
    <property type="nucleotide sequence ID" value="NZ_CABVJH010000006.1"/>
</dbReference>
<protein>
    <recommendedName>
        <fullName evidence="3">Delta-60 repeat protein</fullName>
    </recommendedName>
</protein>
<evidence type="ECO:0000313" key="2">
    <source>
        <dbReference type="Proteomes" id="UP000325645"/>
    </source>
</evidence>
<name>A0A5E7WH14_PSEFL</name>